<feature type="domain" description="C2H2-type" evidence="7">
    <location>
        <begin position="2"/>
        <end position="31"/>
    </location>
</feature>
<evidence type="ECO:0000256" key="3">
    <source>
        <dbReference type="ARBA" id="ARBA00022771"/>
    </source>
</evidence>
<dbReference type="GO" id="GO:0008270">
    <property type="term" value="F:zinc ion binding"/>
    <property type="evidence" value="ECO:0007669"/>
    <property type="project" value="UniProtKB-KW"/>
</dbReference>
<dbReference type="PANTHER" id="PTHR24409">
    <property type="entry name" value="ZINC FINGER PROTEIN 142"/>
    <property type="match status" value="1"/>
</dbReference>
<dbReference type="GO" id="GO:0000977">
    <property type="term" value="F:RNA polymerase II transcription regulatory region sequence-specific DNA binding"/>
    <property type="evidence" value="ECO:0007669"/>
    <property type="project" value="TreeGrafter"/>
</dbReference>
<evidence type="ECO:0000313" key="8">
    <source>
        <dbReference type="EMBL" id="KAH0594367.1"/>
    </source>
</evidence>
<keyword evidence="9" id="KW-1185">Reference proteome</keyword>
<dbReference type="SMART" id="SM00355">
    <property type="entry name" value="ZnF_C2H2"/>
    <property type="match status" value="3"/>
</dbReference>
<sequence length="265" mass="30133">MYECDTCTREFYSARSCEQHMNDTGHWGPRYECDTCTSEFRSVHAVQQHMNALSHWAPRFPCDTCSSKFATESAADAHMQAQGHYQNYCKSCDRHFQNANNLQMVGNPPPPFPKPTPHHVRNSFSDGSKASQFQGPPGNSGSMPILPDGLYQRKRPQPPPRNGFLQQRIFTQQRDNTGTDPATRPSWRHYEQADRVAPRRNHHVRGQPFGVQRLRLGVLHLPQPIQLPTWIEHASEFSYTQGKSVPLPESSGWVPEAICVPGWTI</sequence>
<evidence type="ECO:0000256" key="4">
    <source>
        <dbReference type="ARBA" id="ARBA00022833"/>
    </source>
</evidence>
<protein>
    <recommendedName>
        <fullName evidence="7">C2H2-type domain-containing protein</fullName>
    </recommendedName>
</protein>
<evidence type="ECO:0000313" key="9">
    <source>
        <dbReference type="Proteomes" id="UP000764110"/>
    </source>
</evidence>
<dbReference type="GO" id="GO:0000981">
    <property type="term" value="F:DNA-binding transcription factor activity, RNA polymerase II-specific"/>
    <property type="evidence" value="ECO:0007669"/>
    <property type="project" value="TreeGrafter"/>
</dbReference>
<evidence type="ECO:0000256" key="6">
    <source>
        <dbReference type="SAM" id="MobiDB-lite"/>
    </source>
</evidence>
<proteinExistence type="predicted"/>
<feature type="compositionally biased region" description="Polar residues" evidence="6">
    <location>
        <begin position="122"/>
        <end position="142"/>
    </location>
</feature>
<keyword evidence="2" id="KW-0677">Repeat</keyword>
<feature type="region of interest" description="Disordered" evidence="6">
    <location>
        <begin position="100"/>
        <end position="163"/>
    </location>
</feature>
<dbReference type="PROSITE" id="PS50157">
    <property type="entry name" value="ZINC_FINGER_C2H2_2"/>
    <property type="match status" value="2"/>
</dbReference>
<keyword evidence="1" id="KW-0479">Metal-binding</keyword>
<dbReference type="Proteomes" id="UP000764110">
    <property type="component" value="Unassembled WGS sequence"/>
</dbReference>
<dbReference type="EMBL" id="JACEFI010000016">
    <property type="protein sequence ID" value="KAH0594367.1"/>
    <property type="molecule type" value="Genomic_DNA"/>
</dbReference>
<evidence type="ECO:0000259" key="7">
    <source>
        <dbReference type="PROSITE" id="PS50157"/>
    </source>
</evidence>
<accession>A0A9P8M5Y2</accession>
<evidence type="ECO:0000256" key="2">
    <source>
        <dbReference type="ARBA" id="ARBA00022737"/>
    </source>
</evidence>
<organism evidence="8 9">
    <name type="scientific">Metarhizium humberi</name>
    <dbReference type="NCBI Taxonomy" id="2596975"/>
    <lineage>
        <taxon>Eukaryota</taxon>
        <taxon>Fungi</taxon>
        <taxon>Dikarya</taxon>
        <taxon>Ascomycota</taxon>
        <taxon>Pezizomycotina</taxon>
        <taxon>Sordariomycetes</taxon>
        <taxon>Hypocreomycetidae</taxon>
        <taxon>Hypocreales</taxon>
        <taxon>Clavicipitaceae</taxon>
        <taxon>Metarhizium</taxon>
    </lineage>
</organism>
<dbReference type="InterPro" id="IPR013087">
    <property type="entry name" value="Znf_C2H2_type"/>
</dbReference>
<dbReference type="PROSITE" id="PS00028">
    <property type="entry name" value="ZINC_FINGER_C2H2_1"/>
    <property type="match status" value="3"/>
</dbReference>
<dbReference type="Gene3D" id="3.30.160.60">
    <property type="entry name" value="Classic Zinc Finger"/>
    <property type="match status" value="1"/>
</dbReference>
<gene>
    <name evidence="8" type="ORF">MHUMG1_07716</name>
</gene>
<evidence type="ECO:0000256" key="5">
    <source>
        <dbReference type="PROSITE-ProRule" id="PRU00042"/>
    </source>
</evidence>
<name>A0A9P8M5Y2_9HYPO</name>
<keyword evidence="3 5" id="KW-0863">Zinc-finger</keyword>
<dbReference type="PANTHER" id="PTHR24409:SF295">
    <property type="entry name" value="AZ2-RELATED"/>
    <property type="match status" value="1"/>
</dbReference>
<reference evidence="8 9" key="1">
    <citation type="submission" date="2020-07" db="EMBL/GenBank/DDBJ databases">
        <title>Metarhizium humberi genome.</title>
        <authorList>
            <person name="Lysoe E."/>
        </authorList>
    </citation>
    <scope>NUCLEOTIDE SEQUENCE [LARGE SCALE GENOMIC DNA]</scope>
    <source>
        <strain evidence="8 9">ESALQ1638</strain>
    </source>
</reference>
<feature type="domain" description="C2H2-type" evidence="7">
    <location>
        <begin position="31"/>
        <end position="60"/>
    </location>
</feature>
<dbReference type="GO" id="GO:0005634">
    <property type="term" value="C:nucleus"/>
    <property type="evidence" value="ECO:0007669"/>
    <property type="project" value="TreeGrafter"/>
</dbReference>
<keyword evidence="4" id="KW-0862">Zinc</keyword>
<dbReference type="AlphaFoldDB" id="A0A9P8M5Y2"/>
<comment type="caution">
    <text evidence="8">The sequence shown here is derived from an EMBL/GenBank/DDBJ whole genome shotgun (WGS) entry which is preliminary data.</text>
</comment>
<evidence type="ECO:0000256" key="1">
    <source>
        <dbReference type="ARBA" id="ARBA00022723"/>
    </source>
</evidence>